<reference evidence="2 3" key="1">
    <citation type="submission" date="2020-08" db="EMBL/GenBank/DDBJ databases">
        <title>Genomic Encyclopedia of Type Strains, Phase IV (KMG-IV): sequencing the most valuable type-strain genomes for metagenomic binning, comparative biology and taxonomic classification.</title>
        <authorList>
            <person name="Goeker M."/>
        </authorList>
    </citation>
    <scope>NUCLEOTIDE SEQUENCE [LARGE SCALE GENOMIC DNA]</scope>
    <source>
        <strain evidence="2 3">DSM 26723</strain>
    </source>
</reference>
<evidence type="ECO:0000313" key="2">
    <source>
        <dbReference type="EMBL" id="MBB6095574.1"/>
    </source>
</evidence>
<accession>A0A841HSE4</accession>
<keyword evidence="3" id="KW-1185">Reference proteome</keyword>
<sequence length="418" mass="46292">MTRAFRPMALLCAFAALAQWAPAQTTAAQTATPPDPSTLVSRNSHPFSYTSTTLEGSGAEFLRAQTARSQFVLLGEEHMDHAIPIFSAALYRMLHDRHGFRHVVVEQDPVAIDEALQPPRRGDAERLALHARRNPGLFEFDSDEDLTFLAVAGSIEQGPDAIWGVEQTTGAVRYLEELVALAPNDAARDEAKRTLAAAKAVDTGPTYSVHWLIDARTPAAVDSLRQAFAATPGSRADYLLSNLAKSSEIFGYYRRAEAGEFVGLYNNTVREEVLKKHFLTRYRAIAKDGKLPKALFKFGANHLYRGKNPTQAFPIGNLAHELAIVNDMDAYGLFVIMLGEGYASYDDYPAWMRPLLPMNAPQNPVVIDLRALRPYQRLFRQQVEAAQQWELQCLLHGYDAIVILPGSKPASRKLGGRE</sequence>
<dbReference type="SUPFAM" id="SSF159501">
    <property type="entry name" value="EreA/ChaN-like"/>
    <property type="match status" value="1"/>
</dbReference>
<feature type="chain" id="PRO_5033016362" description="Haem-binding uptake Tiki superfamily ChaN domain-containing protein" evidence="1">
    <location>
        <begin position="24"/>
        <end position="418"/>
    </location>
</feature>
<evidence type="ECO:0000256" key="1">
    <source>
        <dbReference type="SAM" id="SignalP"/>
    </source>
</evidence>
<evidence type="ECO:0000313" key="3">
    <source>
        <dbReference type="Proteomes" id="UP000588068"/>
    </source>
</evidence>
<dbReference type="AlphaFoldDB" id="A0A841HSE4"/>
<dbReference type="RefSeq" id="WP_184334929.1">
    <property type="nucleotide sequence ID" value="NZ_JACHHZ010000005.1"/>
</dbReference>
<name>A0A841HSE4_9GAMM</name>
<gene>
    <name evidence="2" type="ORF">HNQ60_004464</name>
</gene>
<proteinExistence type="predicted"/>
<dbReference type="EMBL" id="JACHHZ010000005">
    <property type="protein sequence ID" value="MBB6095574.1"/>
    <property type="molecule type" value="Genomic_DNA"/>
</dbReference>
<dbReference type="Proteomes" id="UP000588068">
    <property type="component" value="Unassembled WGS sequence"/>
</dbReference>
<protein>
    <recommendedName>
        <fullName evidence="4">Haem-binding uptake Tiki superfamily ChaN domain-containing protein</fullName>
    </recommendedName>
</protein>
<comment type="caution">
    <text evidence="2">The sequence shown here is derived from an EMBL/GenBank/DDBJ whole genome shotgun (WGS) entry which is preliminary data.</text>
</comment>
<organism evidence="2 3">
    <name type="scientific">Povalibacter uvarum</name>
    <dbReference type="NCBI Taxonomy" id="732238"/>
    <lineage>
        <taxon>Bacteria</taxon>
        <taxon>Pseudomonadati</taxon>
        <taxon>Pseudomonadota</taxon>
        <taxon>Gammaproteobacteria</taxon>
        <taxon>Steroidobacterales</taxon>
        <taxon>Steroidobacteraceae</taxon>
        <taxon>Povalibacter</taxon>
    </lineage>
</organism>
<feature type="signal peptide" evidence="1">
    <location>
        <begin position="1"/>
        <end position="23"/>
    </location>
</feature>
<keyword evidence="1" id="KW-0732">Signal</keyword>
<evidence type="ECO:0008006" key="4">
    <source>
        <dbReference type="Google" id="ProtNLM"/>
    </source>
</evidence>